<reference evidence="1" key="1">
    <citation type="submission" date="2015-04" db="EMBL/GenBank/DDBJ databases">
        <authorList>
            <consortium name="Pathogen Informatics"/>
        </authorList>
    </citation>
    <scope>NUCLEOTIDE SEQUENCE [LARGE SCALE GENOMIC DNA]</scope>
    <source>
        <strain evidence="1">8A</strain>
    </source>
</reference>
<keyword evidence="2" id="KW-1185">Reference proteome</keyword>
<comment type="caution">
    <text evidence="1">The sequence shown here is derived from an EMBL/GenBank/DDBJ whole genome shotgun (WGS) entry which is preliminary data.</text>
</comment>
<dbReference type="VEuPathDB" id="PlasmoDB:PGAL8A_00477500"/>
<dbReference type="OrthoDB" id="10464088at2759"/>
<proteinExistence type="predicted"/>
<gene>
    <name evidence="1" type="ORF">PGAL8A_00477500</name>
</gene>
<dbReference type="RefSeq" id="XP_028529999.1">
    <property type="nucleotide sequence ID" value="XM_028673559.1"/>
</dbReference>
<evidence type="ECO:0000313" key="2">
    <source>
        <dbReference type="Proteomes" id="UP000220797"/>
    </source>
</evidence>
<evidence type="ECO:0000313" key="1">
    <source>
        <dbReference type="EMBL" id="CRG97196.1"/>
    </source>
</evidence>
<organism evidence="1 2">
    <name type="scientific">Plasmodium gallinaceum</name>
    <dbReference type="NCBI Taxonomy" id="5849"/>
    <lineage>
        <taxon>Eukaryota</taxon>
        <taxon>Sar</taxon>
        <taxon>Alveolata</taxon>
        <taxon>Apicomplexa</taxon>
        <taxon>Aconoidasida</taxon>
        <taxon>Haemosporida</taxon>
        <taxon>Plasmodiidae</taxon>
        <taxon>Plasmodium</taxon>
        <taxon>Plasmodium (Haemamoeba)</taxon>
    </lineage>
</organism>
<dbReference type="GeneID" id="39733308"/>
<dbReference type="EMBL" id="CVMV01000096">
    <property type="protein sequence ID" value="CRG97196.1"/>
    <property type="molecule type" value="Genomic_DNA"/>
</dbReference>
<name>A0A1J1GXL3_PLAGA</name>
<protein>
    <submittedName>
        <fullName evidence="1">Uncharacterized protein</fullName>
    </submittedName>
</protein>
<dbReference type="AlphaFoldDB" id="A0A1J1GXL3"/>
<accession>A0A1J1GXL3</accession>
<sequence length="139" mass="16915">MLFMKNYYYFMHNKKINRKHYKKFGFYKNIKNRKPGDKKKKTRILSRSICHNIIEDLLNGLKLKNVNNVKETYDINIDEYLFDTFEKFCTSIFDDIPMWVLCSMFHVLYGCNSTRLNLSGFYYDLLLSNKKYAFDIFFK</sequence>
<dbReference type="Proteomes" id="UP000220797">
    <property type="component" value="Unassembled WGS sequence"/>
</dbReference>